<evidence type="ECO:0000313" key="2">
    <source>
        <dbReference type="EMBL" id="GAH23135.1"/>
    </source>
</evidence>
<evidence type="ECO:0000259" key="1">
    <source>
        <dbReference type="Pfam" id="PF26593"/>
    </source>
</evidence>
<comment type="caution">
    <text evidence="2">The sequence shown here is derived from an EMBL/GenBank/DDBJ whole genome shotgun (WGS) entry which is preliminary data.</text>
</comment>
<dbReference type="InterPro" id="IPR058596">
    <property type="entry name" value="TraC-like_dom"/>
</dbReference>
<accession>X1ES44</accession>
<gene>
    <name evidence="2" type="ORF">S03H2_02001</name>
</gene>
<organism evidence="2">
    <name type="scientific">marine sediment metagenome</name>
    <dbReference type="NCBI Taxonomy" id="412755"/>
    <lineage>
        <taxon>unclassified sequences</taxon>
        <taxon>metagenomes</taxon>
        <taxon>ecological metagenomes</taxon>
    </lineage>
</organism>
<protein>
    <recommendedName>
        <fullName evidence="1">TraC-like domain-containing protein</fullName>
    </recommendedName>
</protein>
<sequence>MKDNSLKAICICSSINFELLSTSEQEAIIGRFQEFLNSLDFSIQIIIASRHFEVDNYLDQIRELEKRQTNELLRVQTSEYINFVKNFVEWANIMNKSFYIVIPFKIIEAREESFVDKIKNIITAQKPKKETFELEKFNQYKSQLDQRVNLIIQGLQGLGVKAMPLNDEQLTQLFYEFYNVEK</sequence>
<dbReference type="EMBL" id="BARU01000634">
    <property type="protein sequence ID" value="GAH23135.1"/>
    <property type="molecule type" value="Genomic_DNA"/>
</dbReference>
<reference evidence="2" key="1">
    <citation type="journal article" date="2014" name="Front. Microbiol.">
        <title>High frequency of phylogenetically diverse reductive dehalogenase-homologous genes in deep subseafloor sedimentary metagenomes.</title>
        <authorList>
            <person name="Kawai M."/>
            <person name="Futagami T."/>
            <person name="Toyoda A."/>
            <person name="Takaki Y."/>
            <person name="Nishi S."/>
            <person name="Hori S."/>
            <person name="Arai W."/>
            <person name="Tsubouchi T."/>
            <person name="Morono Y."/>
            <person name="Uchiyama I."/>
            <person name="Ito T."/>
            <person name="Fujiyama A."/>
            <person name="Inagaki F."/>
            <person name="Takami H."/>
        </authorList>
    </citation>
    <scope>NUCLEOTIDE SEQUENCE</scope>
    <source>
        <strain evidence="2">Expedition CK06-06</strain>
    </source>
</reference>
<name>X1ES44_9ZZZZ</name>
<proteinExistence type="predicted"/>
<dbReference type="AlphaFoldDB" id="X1ES44"/>
<dbReference type="Pfam" id="PF26593">
    <property type="entry name" value="TraC-like"/>
    <property type="match status" value="1"/>
</dbReference>
<feature type="domain" description="TraC-like" evidence="1">
    <location>
        <begin position="13"/>
        <end position="179"/>
    </location>
</feature>